<dbReference type="PANTHER" id="PTHR45745:SF1">
    <property type="entry name" value="PHOSPHOGLUCOMUTASE 2B-RELATED"/>
    <property type="match status" value="1"/>
</dbReference>
<dbReference type="AlphaFoldDB" id="B6GDX5"/>
<evidence type="ECO:0000256" key="2">
    <source>
        <dbReference type="ARBA" id="ARBA00010231"/>
    </source>
</evidence>
<dbReference type="InterPro" id="IPR005846">
    <property type="entry name" value="A-D-PHexomutase_a/b/a-III"/>
</dbReference>
<evidence type="ECO:0000256" key="5">
    <source>
        <dbReference type="ARBA" id="ARBA00022842"/>
    </source>
</evidence>
<dbReference type="EMBL" id="ABXJ01000131">
    <property type="protein sequence ID" value="EEA89517.1"/>
    <property type="molecule type" value="Genomic_DNA"/>
</dbReference>
<keyword evidence="3" id="KW-0597">Phosphoprotein</keyword>
<dbReference type="PANTHER" id="PTHR45745">
    <property type="entry name" value="PHOSPHOMANNOMUTASE 45A"/>
    <property type="match status" value="1"/>
</dbReference>
<dbReference type="STRING" id="445975.COLSTE_02293"/>
<evidence type="ECO:0000313" key="12">
    <source>
        <dbReference type="EMBL" id="EEA89517.1"/>
    </source>
</evidence>
<dbReference type="Gene3D" id="3.30.310.50">
    <property type="entry name" value="Alpha-D-phosphohexomutase, C-terminal domain"/>
    <property type="match status" value="1"/>
</dbReference>
<dbReference type="PRINTS" id="PR00509">
    <property type="entry name" value="PGMPMM"/>
</dbReference>
<feature type="domain" description="Alpha-D-phosphohexomutase alpha/beta/alpha" evidence="9">
    <location>
        <begin position="68"/>
        <end position="201"/>
    </location>
</feature>
<keyword evidence="6" id="KW-0413">Isomerase</keyword>
<evidence type="ECO:0000259" key="10">
    <source>
        <dbReference type="Pfam" id="PF02879"/>
    </source>
</evidence>
<dbReference type="InterPro" id="IPR005844">
    <property type="entry name" value="A-D-PHexomutase_a/b/a-I"/>
</dbReference>
<dbReference type="InterPro" id="IPR036900">
    <property type="entry name" value="A-D-PHexomutase_C_sf"/>
</dbReference>
<dbReference type="InterPro" id="IPR005845">
    <property type="entry name" value="A-D-PHexomutase_a/b/a-II"/>
</dbReference>
<evidence type="ECO:0000313" key="13">
    <source>
        <dbReference type="Proteomes" id="UP000003560"/>
    </source>
</evidence>
<dbReference type="HOGENOM" id="CLU_016950_0_0_11"/>
<reference evidence="12 13" key="2">
    <citation type="submission" date="2008-10" db="EMBL/GenBank/DDBJ databases">
        <authorList>
            <person name="Fulton L."/>
            <person name="Clifton S."/>
            <person name="Fulton B."/>
            <person name="Xu J."/>
            <person name="Minx P."/>
            <person name="Pepin K.H."/>
            <person name="Johnson M."/>
            <person name="Thiruvilangam P."/>
            <person name="Bhonagiri V."/>
            <person name="Nash W.E."/>
            <person name="Mardis E.R."/>
            <person name="Wilson R.K."/>
        </authorList>
    </citation>
    <scope>NUCLEOTIDE SEQUENCE [LARGE SCALE GENOMIC DNA]</scope>
    <source>
        <strain evidence="12 13">DSM 13279</strain>
    </source>
</reference>
<dbReference type="PROSITE" id="PS00710">
    <property type="entry name" value="PGM_PMM"/>
    <property type="match status" value="1"/>
</dbReference>
<evidence type="ECO:0000256" key="7">
    <source>
        <dbReference type="RuleBase" id="RU004326"/>
    </source>
</evidence>
<dbReference type="Gene3D" id="3.40.120.10">
    <property type="entry name" value="Alpha-D-Glucose-1,6-Bisphosphate, subunit A, domain 3"/>
    <property type="match status" value="3"/>
</dbReference>
<evidence type="ECO:0000259" key="11">
    <source>
        <dbReference type="Pfam" id="PF02880"/>
    </source>
</evidence>
<dbReference type="InterPro" id="IPR005841">
    <property type="entry name" value="Alpha-D-phosphohexomutase_SF"/>
</dbReference>
<gene>
    <name evidence="12" type="ORF">COLSTE_02293</name>
</gene>
<evidence type="ECO:0000256" key="1">
    <source>
        <dbReference type="ARBA" id="ARBA00001946"/>
    </source>
</evidence>
<name>B6GDX5_9ACTN</name>
<dbReference type="Pfam" id="PF02880">
    <property type="entry name" value="PGM_PMM_III"/>
    <property type="match status" value="1"/>
</dbReference>
<sequence>MMQVFVSVFGVLRTASWIGKGRTMADVHELLDTWIENVTDEELLGELKAMREAGDEDAITDAFFQELAFGTAGLRGTLGAGTNRMNIYTVGRATQGFADYLVKNFENPTVAIARDSRNKGELFVKTTAAILAANGVTSYVYPKISPVPTLSWATRYLKCSGGICMTASHNPAAYNGYKAYGPDGCQITSEAADAISAAMNACDPFHDVKTMDFDEAVEQGLVKWIGDEVLDAYYDAVADKSVSNLTPEQIANAPLKLVYTPLNGTGLIPVTKVLNKVGVTDITIVPEQKDPDGDFPTCPYPNPEIREAMQKGIDLCQEVKPDLLLATDPDADRVGVACADGDDYTLLTGNEMGVLLLDYICKMRAERGEDLSRKVAVTTIVSSAMVDALADEYGFELRRCLTGFKYIGDIITGLSDAGEVDRFIFGFEESYGYLSGDHVRDKDAVNASMLICQMAQYYKLQGLNLVQAMRALYEKYGYYHNKTVSLSYPGADGAAKMAGIMKALRAEAPSEIAGAKVEAVVDYATCVNGLPKADVIEFDLEGGNKAIVRPSGTEPKIKLYIFAKGEDAAAADALIDAIEEDGRKLLS</sequence>
<comment type="similarity">
    <text evidence="2 7">Belongs to the phosphohexose mutase family.</text>
</comment>
<keyword evidence="13" id="KW-1185">Reference proteome</keyword>
<dbReference type="Proteomes" id="UP000003560">
    <property type="component" value="Unassembled WGS sequence"/>
</dbReference>
<dbReference type="InterPro" id="IPR016055">
    <property type="entry name" value="A-D-PHexomutase_a/b/a-I/II/III"/>
</dbReference>
<evidence type="ECO:0000256" key="3">
    <source>
        <dbReference type="ARBA" id="ARBA00022553"/>
    </source>
</evidence>
<dbReference type="InterPro" id="IPR005843">
    <property type="entry name" value="A-D-PHexomutase_C"/>
</dbReference>
<protein>
    <submittedName>
        <fullName evidence="12">Phosphoglucomutase/phosphomannomutase, alpha/beta/alpha domain II</fullName>
    </submittedName>
</protein>
<feature type="domain" description="Alpha-D-phosphohexomutase alpha/beta/alpha" evidence="10">
    <location>
        <begin position="232"/>
        <end position="341"/>
    </location>
</feature>
<dbReference type="SUPFAM" id="SSF53738">
    <property type="entry name" value="Phosphoglucomutase, first 3 domains"/>
    <property type="match status" value="3"/>
</dbReference>
<accession>B6GDX5</accession>
<proteinExistence type="inferred from homology"/>
<dbReference type="GO" id="GO:0008973">
    <property type="term" value="F:phosphopentomutase activity"/>
    <property type="evidence" value="ECO:0007669"/>
    <property type="project" value="TreeGrafter"/>
</dbReference>
<feature type="domain" description="Alpha-D-phosphohexomutase alpha/beta/alpha" evidence="11">
    <location>
        <begin position="349"/>
        <end position="476"/>
    </location>
</feature>
<dbReference type="SUPFAM" id="SSF55957">
    <property type="entry name" value="Phosphoglucomutase, C-terminal domain"/>
    <property type="match status" value="1"/>
</dbReference>
<keyword evidence="4 7" id="KW-0479">Metal-binding</keyword>
<comment type="caution">
    <text evidence="12">The sequence shown here is derived from an EMBL/GenBank/DDBJ whole genome shotgun (WGS) entry which is preliminary data.</text>
</comment>
<evidence type="ECO:0000256" key="4">
    <source>
        <dbReference type="ARBA" id="ARBA00022723"/>
    </source>
</evidence>
<dbReference type="Pfam" id="PF02878">
    <property type="entry name" value="PGM_PMM_I"/>
    <property type="match status" value="1"/>
</dbReference>
<dbReference type="GO" id="GO:0006166">
    <property type="term" value="P:purine ribonucleoside salvage"/>
    <property type="evidence" value="ECO:0007669"/>
    <property type="project" value="TreeGrafter"/>
</dbReference>
<dbReference type="GO" id="GO:0005975">
    <property type="term" value="P:carbohydrate metabolic process"/>
    <property type="evidence" value="ECO:0007669"/>
    <property type="project" value="InterPro"/>
</dbReference>
<dbReference type="Pfam" id="PF00408">
    <property type="entry name" value="PGM_PMM_IV"/>
    <property type="match status" value="1"/>
</dbReference>
<organism evidence="12 13">
    <name type="scientific">Collinsella stercoris DSM 13279</name>
    <dbReference type="NCBI Taxonomy" id="445975"/>
    <lineage>
        <taxon>Bacteria</taxon>
        <taxon>Bacillati</taxon>
        <taxon>Actinomycetota</taxon>
        <taxon>Coriobacteriia</taxon>
        <taxon>Coriobacteriales</taxon>
        <taxon>Coriobacteriaceae</taxon>
        <taxon>Collinsella</taxon>
    </lineage>
</organism>
<evidence type="ECO:0000259" key="9">
    <source>
        <dbReference type="Pfam" id="PF02878"/>
    </source>
</evidence>
<feature type="domain" description="Alpha-D-phosphohexomutase C-terminal" evidence="8">
    <location>
        <begin position="518"/>
        <end position="571"/>
    </location>
</feature>
<reference evidence="12 13" key="1">
    <citation type="submission" date="2008-10" db="EMBL/GenBank/DDBJ databases">
        <title>Draft genome sequence of Collinsella stercoris (DSM 13279).</title>
        <authorList>
            <person name="Sudarsanam P."/>
            <person name="Ley R."/>
            <person name="Guruge J."/>
            <person name="Turnbaugh P.J."/>
            <person name="Mahowald M."/>
            <person name="Liep D."/>
            <person name="Gordon J."/>
        </authorList>
    </citation>
    <scope>NUCLEOTIDE SEQUENCE [LARGE SCALE GENOMIC DNA]</scope>
    <source>
        <strain evidence="12 13">DSM 13279</strain>
    </source>
</reference>
<dbReference type="eggNOG" id="COG1109">
    <property type="taxonomic scope" value="Bacteria"/>
</dbReference>
<keyword evidence="5 7" id="KW-0460">Magnesium</keyword>
<evidence type="ECO:0000259" key="8">
    <source>
        <dbReference type="Pfam" id="PF00408"/>
    </source>
</evidence>
<dbReference type="Pfam" id="PF02879">
    <property type="entry name" value="PGM_PMM_II"/>
    <property type="match status" value="1"/>
</dbReference>
<dbReference type="GO" id="GO:0000287">
    <property type="term" value="F:magnesium ion binding"/>
    <property type="evidence" value="ECO:0007669"/>
    <property type="project" value="InterPro"/>
</dbReference>
<evidence type="ECO:0000256" key="6">
    <source>
        <dbReference type="ARBA" id="ARBA00023235"/>
    </source>
</evidence>
<comment type="cofactor">
    <cofactor evidence="1">
        <name>Mg(2+)</name>
        <dbReference type="ChEBI" id="CHEBI:18420"/>
    </cofactor>
</comment>
<dbReference type="CDD" id="cd05799">
    <property type="entry name" value="PGM2"/>
    <property type="match status" value="1"/>
</dbReference>
<dbReference type="InterPro" id="IPR016066">
    <property type="entry name" value="A-D-PHexomutase_CS"/>
</dbReference>